<sequence>LLLEHSHFLTACERRPVNLPDLFQPFWPIATRMELQRPYSDPETEIRSDPSDLESIQPQVVEPKRAQRHANVYDAVTGRITFESKLDATVRGEKPSNAGPKPPKLSRHPVNASALAPEEVLFRRKAAPERFAEFDVYMAHERNLLDAGRTSLPDSDLLKSIHSYASHFYSALGGPKRNPSYQVGARNIDERSMDESALLAFGILLEEAGKDVLGSKGDMVFTEGMEISAKPDSNSESRTVVNPPSQPLADLSSRLPPPVGFVDVGSWKRAPKRRKMANLEED</sequence>
<organism evidence="2 3">
    <name type="scientific">Colletotrichum tofieldiae</name>
    <dbReference type="NCBI Taxonomy" id="708197"/>
    <lineage>
        <taxon>Eukaryota</taxon>
        <taxon>Fungi</taxon>
        <taxon>Dikarya</taxon>
        <taxon>Ascomycota</taxon>
        <taxon>Pezizomycotina</taxon>
        <taxon>Sordariomycetes</taxon>
        <taxon>Hypocreomycetidae</taxon>
        <taxon>Glomerellales</taxon>
        <taxon>Glomerellaceae</taxon>
        <taxon>Colletotrichum</taxon>
        <taxon>Colletotrichum spaethianum species complex</taxon>
    </lineage>
</organism>
<evidence type="ECO:0000256" key="1">
    <source>
        <dbReference type="SAM" id="MobiDB-lite"/>
    </source>
</evidence>
<keyword evidence="3" id="KW-1185">Reference proteome</keyword>
<gene>
    <name evidence="2" type="ORF">CT0861_08440</name>
</gene>
<accession>A0A166STI0</accession>
<feature type="region of interest" description="Disordered" evidence="1">
    <location>
        <begin position="227"/>
        <end position="255"/>
    </location>
</feature>
<dbReference type="EMBL" id="LFIV01000077">
    <property type="protein sequence ID" value="KZL71179.1"/>
    <property type="molecule type" value="Genomic_DNA"/>
</dbReference>
<proteinExistence type="predicted"/>
<protein>
    <submittedName>
        <fullName evidence="2">Membrane protein</fullName>
    </submittedName>
</protein>
<reference evidence="2 3" key="1">
    <citation type="submission" date="2015-06" db="EMBL/GenBank/DDBJ databases">
        <title>Survival trade-offs in plant roots during colonization by closely related pathogenic and mutualistic fungi.</title>
        <authorList>
            <person name="Hacquard S."/>
            <person name="Kracher B."/>
            <person name="Hiruma K."/>
            <person name="Weinman A."/>
            <person name="Muench P."/>
            <person name="Garrido Oter R."/>
            <person name="Ver Loren van Themaat E."/>
            <person name="Dallerey J.-F."/>
            <person name="Damm U."/>
            <person name="Henrissat B."/>
            <person name="Lespinet O."/>
            <person name="Thon M."/>
            <person name="Kemen E."/>
            <person name="McHardy A.C."/>
            <person name="Schulze-Lefert P."/>
            <person name="O'Connell R.J."/>
        </authorList>
    </citation>
    <scope>NUCLEOTIDE SEQUENCE [LARGE SCALE GENOMIC DNA]</scope>
    <source>
        <strain evidence="2 3">0861</strain>
    </source>
</reference>
<dbReference type="PANTHER" id="PTHR28054:SF1">
    <property type="entry name" value="RNA POLYMERASE I-SPECIFIC TRANSCRIPTION INITIATION FACTOR RRN10"/>
    <property type="match status" value="1"/>
</dbReference>
<dbReference type="InterPro" id="IPR022793">
    <property type="entry name" value="Rrn10"/>
</dbReference>
<dbReference type="STRING" id="708197.A0A166STI0"/>
<evidence type="ECO:0000313" key="3">
    <source>
        <dbReference type="Proteomes" id="UP000076552"/>
    </source>
</evidence>
<comment type="caution">
    <text evidence="2">The sequence shown here is derived from an EMBL/GenBank/DDBJ whole genome shotgun (WGS) entry which is preliminary data.</text>
</comment>
<evidence type="ECO:0000313" key="2">
    <source>
        <dbReference type="EMBL" id="KZL71179.1"/>
    </source>
</evidence>
<dbReference type="AlphaFoldDB" id="A0A166STI0"/>
<feature type="compositionally biased region" description="Polar residues" evidence="1">
    <location>
        <begin position="231"/>
        <end position="243"/>
    </location>
</feature>
<dbReference type="GO" id="GO:0006360">
    <property type="term" value="P:transcription by RNA polymerase I"/>
    <property type="evidence" value="ECO:0007669"/>
    <property type="project" value="InterPro"/>
</dbReference>
<feature type="region of interest" description="Disordered" evidence="1">
    <location>
        <begin position="86"/>
        <end position="109"/>
    </location>
</feature>
<feature type="non-terminal residue" evidence="2">
    <location>
        <position position="1"/>
    </location>
</feature>
<dbReference type="PANTHER" id="PTHR28054">
    <property type="entry name" value="RNA POLYMERASE I-SPECIFIC TRANSCRIPTION INITIATION FACTOR RRN10"/>
    <property type="match status" value="1"/>
</dbReference>
<name>A0A166STI0_9PEZI</name>
<dbReference type="Proteomes" id="UP000076552">
    <property type="component" value="Unassembled WGS sequence"/>
</dbReference>